<dbReference type="RefSeq" id="XP_022239938.1">
    <property type="nucleotide sequence ID" value="XM_022384230.1"/>
</dbReference>
<dbReference type="PANTHER" id="PTHR11949:SF17">
    <property type="entry name" value="IRF TRYPTOPHAN PENTAD REPEAT DOMAIN-CONTAINING PROTEIN"/>
    <property type="match status" value="1"/>
</dbReference>
<dbReference type="PROSITE" id="PS51507">
    <property type="entry name" value="IRF_2"/>
    <property type="match status" value="1"/>
</dbReference>
<dbReference type="InterPro" id="IPR036388">
    <property type="entry name" value="WH-like_DNA-bd_sf"/>
</dbReference>
<evidence type="ECO:0000313" key="5">
    <source>
        <dbReference type="RefSeq" id="XP_022239938.1"/>
    </source>
</evidence>
<proteinExistence type="predicted"/>
<protein>
    <submittedName>
        <fullName evidence="3 4">Interferon regulatory factor 1-like</fullName>
    </submittedName>
</protein>
<dbReference type="InterPro" id="IPR036390">
    <property type="entry name" value="WH_DNA-bd_sf"/>
</dbReference>
<dbReference type="RefSeq" id="XP_022239937.1">
    <property type="nucleotide sequence ID" value="XM_022384229.1"/>
</dbReference>
<evidence type="ECO:0000259" key="1">
    <source>
        <dbReference type="PROSITE" id="PS51507"/>
    </source>
</evidence>
<dbReference type="SUPFAM" id="SSF46785">
    <property type="entry name" value="Winged helix' DNA-binding domain"/>
    <property type="match status" value="1"/>
</dbReference>
<gene>
    <name evidence="3 4 5" type="primary">LOC106458100</name>
</gene>
<dbReference type="RefSeq" id="XP_013773010.1">
    <property type="nucleotide sequence ID" value="XM_013917556.2"/>
</dbReference>
<feature type="domain" description="IRF tryptophan pentad repeat" evidence="1">
    <location>
        <begin position="6"/>
        <end position="110"/>
    </location>
</feature>
<dbReference type="Gene3D" id="1.10.10.10">
    <property type="entry name" value="Winged helix-like DNA-binding domain superfamily/Winged helix DNA-binding domain"/>
    <property type="match status" value="1"/>
</dbReference>
<evidence type="ECO:0000313" key="4">
    <source>
        <dbReference type="RefSeq" id="XP_022239937.1"/>
    </source>
</evidence>
<dbReference type="PANTHER" id="PTHR11949">
    <property type="entry name" value="INTERFERON REGULATORY FACTOR"/>
    <property type="match status" value="1"/>
</dbReference>
<keyword evidence="2" id="KW-1185">Reference proteome</keyword>
<dbReference type="Proteomes" id="UP000694941">
    <property type="component" value="Unplaced"/>
</dbReference>
<accession>A0ABM1B1P7</accession>
<organism evidence="2 3">
    <name type="scientific">Limulus polyphemus</name>
    <name type="common">Atlantic horseshoe crab</name>
    <dbReference type="NCBI Taxonomy" id="6850"/>
    <lineage>
        <taxon>Eukaryota</taxon>
        <taxon>Metazoa</taxon>
        <taxon>Ecdysozoa</taxon>
        <taxon>Arthropoda</taxon>
        <taxon>Chelicerata</taxon>
        <taxon>Merostomata</taxon>
        <taxon>Xiphosura</taxon>
        <taxon>Limulidae</taxon>
        <taxon>Limulus</taxon>
    </lineage>
</organism>
<dbReference type="Pfam" id="PF00605">
    <property type="entry name" value="IRF"/>
    <property type="match status" value="1"/>
</dbReference>
<dbReference type="GeneID" id="106458100"/>
<sequence>MPRVEPLFLRDFLYPSLRRNRFPGLLQWTNEAEKEYEVKWSHKSSGGWQVSEFEHFAEWDRLKGNYSPESAEYWTLSKQRFRNTHRKLEIHGKVKRLPGRRGYRKYKICSSSEVIDKRKENIFEKPQETKMKSRRPVILKVGKAMQAYQTGINETEGLGNTVFENAHVTSLFDLETDNEQYLEIQDCFSKKKLESDNHEAFLSNAVPDTMTLCIDINDPLLSMFPSVFMTMKETVSSDDKENHFAIDEGIGDMPKTKKEDVF</sequence>
<dbReference type="InterPro" id="IPR001346">
    <property type="entry name" value="Interferon_reg_fact_DNA-bd_dom"/>
</dbReference>
<evidence type="ECO:0000313" key="2">
    <source>
        <dbReference type="Proteomes" id="UP000694941"/>
    </source>
</evidence>
<evidence type="ECO:0000313" key="3">
    <source>
        <dbReference type="RefSeq" id="XP_013773010.1"/>
    </source>
</evidence>
<name>A0ABM1B1P7_LIMPO</name>
<reference evidence="3 4" key="1">
    <citation type="submission" date="2025-05" db="UniProtKB">
        <authorList>
            <consortium name="RefSeq"/>
        </authorList>
    </citation>
    <scope>IDENTIFICATION</scope>
    <source>
        <tissue evidence="3 4">Muscle</tissue>
    </source>
</reference>